<dbReference type="OrthoDB" id="7061308at2"/>
<organism evidence="2 3">
    <name type="scientific">Thioflavicoccus mobilis 8321</name>
    <dbReference type="NCBI Taxonomy" id="765912"/>
    <lineage>
        <taxon>Bacteria</taxon>
        <taxon>Pseudomonadati</taxon>
        <taxon>Pseudomonadota</taxon>
        <taxon>Gammaproteobacteria</taxon>
        <taxon>Chromatiales</taxon>
        <taxon>Chromatiaceae</taxon>
        <taxon>Thioflavicoccus</taxon>
    </lineage>
</organism>
<evidence type="ECO:0000313" key="2">
    <source>
        <dbReference type="EMBL" id="AGA90423.1"/>
    </source>
</evidence>
<proteinExistence type="predicted"/>
<accession>L0GUH0</accession>
<dbReference type="KEGG" id="tmb:Thimo_1645"/>
<dbReference type="Pfam" id="PF09361">
    <property type="entry name" value="Phasin_2"/>
    <property type="match status" value="1"/>
</dbReference>
<feature type="domain" description="Phasin" evidence="1">
    <location>
        <begin position="10"/>
        <end position="102"/>
    </location>
</feature>
<protein>
    <submittedName>
        <fullName evidence="2">Phasin protein</fullName>
    </submittedName>
</protein>
<keyword evidence="3" id="KW-1185">Reference proteome</keyword>
<dbReference type="EMBL" id="CP003051">
    <property type="protein sequence ID" value="AGA90423.1"/>
    <property type="molecule type" value="Genomic_DNA"/>
</dbReference>
<dbReference type="InterPro" id="IPR018968">
    <property type="entry name" value="Phasin"/>
</dbReference>
<gene>
    <name evidence="2" type="ORF">Thimo_1645</name>
</gene>
<dbReference type="eggNOG" id="ENOG5031DYF">
    <property type="taxonomic scope" value="Bacteria"/>
</dbReference>
<sequence>MTINETVKTATDMTAKGMDRFNSMTELNMRTWEKLAGRQMDLFGLCLEQGVRLATLATESKNYSDYLKGQTDIVKEMSERMMAETKTSMQLIGEVRDDYRGWYERGLSELSTDLREVVAPAARA</sequence>
<dbReference type="RefSeq" id="WP_015280564.1">
    <property type="nucleotide sequence ID" value="NC_019940.1"/>
</dbReference>
<name>L0GUH0_9GAMM</name>
<evidence type="ECO:0000259" key="1">
    <source>
        <dbReference type="Pfam" id="PF09361"/>
    </source>
</evidence>
<evidence type="ECO:0000313" key="3">
    <source>
        <dbReference type="Proteomes" id="UP000010816"/>
    </source>
</evidence>
<dbReference type="STRING" id="765912.Thimo_1645"/>
<dbReference type="AlphaFoldDB" id="L0GUH0"/>
<reference evidence="2 3" key="1">
    <citation type="submission" date="2011-09" db="EMBL/GenBank/DDBJ databases">
        <title>Complete sequence of chromosome of Thioflavicoccus mobilis 8321.</title>
        <authorList>
            <consortium name="US DOE Joint Genome Institute"/>
            <person name="Lucas S."/>
            <person name="Han J."/>
            <person name="Lapidus A."/>
            <person name="Cheng J.-F."/>
            <person name="Goodwin L."/>
            <person name="Pitluck S."/>
            <person name="Peters L."/>
            <person name="Ovchinnikova G."/>
            <person name="Lu M."/>
            <person name="Detter J.C."/>
            <person name="Han C."/>
            <person name="Tapia R."/>
            <person name="Land M."/>
            <person name="Hauser L."/>
            <person name="Kyrpides N."/>
            <person name="Ivanova N."/>
            <person name="Pagani I."/>
            <person name="Vogl K."/>
            <person name="Liu Z."/>
            <person name="Imhoff J."/>
            <person name="Thiel V."/>
            <person name="Frigaard N.-U."/>
            <person name="Bryant D."/>
            <person name="Woyke T."/>
        </authorList>
    </citation>
    <scope>NUCLEOTIDE SEQUENCE [LARGE SCALE GENOMIC DNA]</scope>
    <source>
        <strain evidence="2 3">8321</strain>
    </source>
</reference>
<dbReference type="Proteomes" id="UP000010816">
    <property type="component" value="Chromosome"/>
</dbReference>
<dbReference type="HOGENOM" id="CLU_2037006_0_0_6"/>